<accession>A0AAW2Z2G5</accession>
<evidence type="ECO:0000313" key="3">
    <source>
        <dbReference type="EMBL" id="KAL0483462.1"/>
    </source>
</evidence>
<dbReference type="GO" id="GO:0030687">
    <property type="term" value="C:preribosome, large subunit precursor"/>
    <property type="evidence" value="ECO:0007669"/>
    <property type="project" value="TreeGrafter"/>
</dbReference>
<reference evidence="3 4" key="1">
    <citation type="submission" date="2024-03" db="EMBL/GenBank/DDBJ databases">
        <title>The Acrasis kona genome and developmental transcriptomes reveal deep origins of eukaryotic multicellular pathways.</title>
        <authorList>
            <person name="Sheikh S."/>
            <person name="Fu C.-J."/>
            <person name="Brown M.W."/>
            <person name="Baldauf S.L."/>
        </authorList>
    </citation>
    <scope>NUCLEOTIDE SEQUENCE [LARGE SCALE GENOMIC DNA]</scope>
    <source>
        <strain evidence="3 4">ATCC MYA-3509</strain>
    </source>
</reference>
<dbReference type="Proteomes" id="UP001431209">
    <property type="component" value="Unassembled WGS sequence"/>
</dbReference>
<dbReference type="SUPFAM" id="SSF52954">
    <property type="entry name" value="Class II aaRS ABD-related"/>
    <property type="match status" value="1"/>
</dbReference>
<feature type="compositionally biased region" description="Basic residues" evidence="1">
    <location>
        <begin position="15"/>
        <end position="30"/>
    </location>
</feature>
<dbReference type="PANTHER" id="PTHR12661">
    <property type="entry name" value="PETER PAN-RELATED"/>
    <property type="match status" value="1"/>
</dbReference>
<comment type="caution">
    <text evidence="3">The sequence shown here is derived from an EMBL/GenBank/DDBJ whole genome shotgun (WGS) entry which is preliminary data.</text>
</comment>
<protein>
    <recommendedName>
        <fullName evidence="2">Brix domain-containing protein</fullName>
    </recommendedName>
</protein>
<feature type="compositionally biased region" description="Acidic residues" evidence="1">
    <location>
        <begin position="345"/>
        <end position="356"/>
    </location>
</feature>
<feature type="region of interest" description="Disordered" evidence="1">
    <location>
        <begin position="221"/>
        <end position="249"/>
    </location>
</feature>
<dbReference type="GO" id="GO:0000027">
    <property type="term" value="P:ribosomal large subunit assembly"/>
    <property type="evidence" value="ECO:0007669"/>
    <property type="project" value="TreeGrafter"/>
</dbReference>
<dbReference type="PROSITE" id="PS50833">
    <property type="entry name" value="BRIX"/>
    <property type="match status" value="1"/>
</dbReference>
<dbReference type="GO" id="GO:0019843">
    <property type="term" value="F:rRNA binding"/>
    <property type="evidence" value="ECO:0007669"/>
    <property type="project" value="InterPro"/>
</dbReference>
<feature type="region of interest" description="Disordered" evidence="1">
    <location>
        <begin position="1"/>
        <end position="37"/>
    </location>
</feature>
<feature type="non-terminal residue" evidence="3">
    <location>
        <position position="413"/>
    </location>
</feature>
<evidence type="ECO:0000256" key="1">
    <source>
        <dbReference type="SAM" id="MobiDB-lite"/>
    </source>
</evidence>
<organism evidence="3 4">
    <name type="scientific">Acrasis kona</name>
    <dbReference type="NCBI Taxonomy" id="1008807"/>
    <lineage>
        <taxon>Eukaryota</taxon>
        <taxon>Discoba</taxon>
        <taxon>Heterolobosea</taxon>
        <taxon>Tetramitia</taxon>
        <taxon>Eutetramitia</taxon>
        <taxon>Acrasidae</taxon>
        <taxon>Acrasis</taxon>
    </lineage>
</organism>
<sequence>MSTATPATANASAKTKQHVKKKLEKQRKAKEKQQREAEITTVPRSIVLYRGKKSSHSMKTLVQDFRTIMMPYTAKNLKSGKTNKLKTVIDFASEIYVTHLIIFNSGIESTKMKIARLPHGPTLEFSINEYSTAQDIRDFQTFMKERVVQMGKIREPPMVVLNNFNTDETQVKLMAVTFQNMFPPVDVQKFKVKDAKRVVLFNYDPETEQVEMRHYFVKRPEASGSEADAAEDEEKEGAPKTRKTQHIRLSDMGPHIKFSLYRVLEGVFTGETIYHSQFTKTPDEIEKQRQQFAQKKALAKQRREQQEANVERKKSERDAKVANKRQKLYETFKDAVSKENTDREGEVDDQSDDEEDTGAKYTPFASRGGASRGRGGDRGGRGGARGGGRGGRGGARGGRGGSSFGGRGGRGGG</sequence>
<dbReference type="PANTHER" id="PTHR12661:SF5">
    <property type="entry name" value="SUPPRESSOR OF SWI4 1 HOMOLOG"/>
    <property type="match status" value="1"/>
</dbReference>
<feature type="compositionally biased region" description="Basic and acidic residues" evidence="1">
    <location>
        <begin position="301"/>
        <end position="344"/>
    </location>
</feature>
<proteinExistence type="predicted"/>
<feature type="compositionally biased region" description="Low complexity" evidence="1">
    <location>
        <begin position="1"/>
        <end position="14"/>
    </location>
</feature>
<dbReference type="EMBL" id="JAOPGA020000962">
    <property type="protein sequence ID" value="KAL0483462.1"/>
    <property type="molecule type" value="Genomic_DNA"/>
</dbReference>
<dbReference type="Pfam" id="PF04427">
    <property type="entry name" value="Brix"/>
    <property type="match status" value="1"/>
</dbReference>
<name>A0AAW2Z2G5_9EUKA</name>
<dbReference type="AlphaFoldDB" id="A0AAW2Z2G5"/>
<evidence type="ECO:0000313" key="4">
    <source>
        <dbReference type="Proteomes" id="UP001431209"/>
    </source>
</evidence>
<feature type="compositionally biased region" description="Gly residues" evidence="1">
    <location>
        <begin position="381"/>
        <end position="413"/>
    </location>
</feature>
<dbReference type="SMART" id="SM00879">
    <property type="entry name" value="Brix"/>
    <property type="match status" value="1"/>
</dbReference>
<dbReference type="InterPro" id="IPR007109">
    <property type="entry name" value="Brix"/>
</dbReference>
<keyword evidence="4" id="KW-1185">Reference proteome</keyword>
<evidence type="ECO:0000259" key="2">
    <source>
        <dbReference type="PROSITE" id="PS50833"/>
    </source>
</evidence>
<dbReference type="InterPro" id="IPR045112">
    <property type="entry name" value="PPAN-like"/>
</dbReference>
<feature type="region of interest" description="Disordered" evidence="1">
    <location>
        <begin position="294"/>
        <end position="413"/>
    </location>
</feature>
<gene>
    <name evidence="3" type="ORF">AKO1_014728</name>
</gene>
<dbReference type="GO" id="GO:0006364">
    <property type="term" value="P:rRNA processing"/>
    <property type="evidence" value="ECO:0007669"/>
    <property type="project" value="InterPro"/>
</dbReference>
<feature type="domain" description="Brix" evidence="2">
    <location>
        <begin position="44"/>
        <end position="269"/>
    </location>
</feature>